<organism evidence="2 3">
    <name type="scientific">Persicirhabdus sediminis</name>
    <dbReference type="NCBI Taxonomy" id="454144"/>
    <lineage>
        <taxon>Bacteria</taxon>
        <taxon>Pseudomonadati</taxon>
        <taxon>Verrucomicrobiota</taxon>
        <taxon>Verrucomicrobiia</taxon>
        <taxon>Verrucomicrobiales</taxon>
        <taxon>Verrucomicrobiaceae</taxon>
        <taxon>Persicirhabdus</taxon>
    </lineage>
</organism>
<dbReference type="EMBL" id="JAENIM010000039">
    <property type="protein sequence ID" value="MBK1791327.1"/>
    <property type="molecule type" value="Genomic_DNA"/>
</dbReference>
<dbReference type="AlphaFoldDB" id="A0A8J7MDC3"/>
<proteinExistence type="predicted"/>
<keyword evidence="3" id="KW-1185">Reference proteome</keyword>
<keyword evidence="1" id="KW-0812">Transmembrane</keyword>
<reference evidence="2" key="1">
    <citation type="submission" date="2021-01" db="EMBL/GenBank/DDBJ databases">
        <title>Modified the classification status of verrucomicrobia.</title>
        <authorList>
            <person name="Feng X."/>
        </authorList>
    </citation>
    <scope>NUCLEOTIDE SEQUENCE</scope>
    <source>
        <strain evidence="2">_KCTC 22039</strain>
    </source>
</reference>
<accession>A0A8J7MDC3</accession>
<feature type="transmembrane region" description="Helical" evidence="1">
    <location>
        <begin position="37"/>
        <end position="56"/>
    </location>
</feature>
<gene>
    <name evidence="2" type="ORF">JIN82_09210</name>
</gene>
<dbReference type="Proteomes" id="UP000624703">
    <property type="component" value="Unassembled WGS sequence"/>
</dbReference>
<comment type="caution">
    <text evidence="2">The sequence shown here is derived from an EMBL/GenBank/DDBJ whole genome shotgun (WGS) entry which is preliminary data.</text>
</comment>
<keyword evidence="1" id="KW-1133">Transmembrane helix</keyword>
<protein>
    <submittedName>
        <fullName evidence="2">Uncharacterized protein</fullName>
    </submittedName>
</protein>
<dbReference type="RefSeq" id="WP_200311336.1">
    <property type="nucleotide sequence ID" value="NZ_JAENIM010000039.1"/>
</dbReference>
<evidence type="ECO:0000256" key="1">
    <source>
        <dbReference type="SAM" id="Phobius"/>
    </source>
</evidence>
<feature type="transmembrane region" description="Helical" evidence="1">
    <location>
        <begin position="62"/>
        <end position="82"/>
    </location>
</feature>
<sequence>MTSYPSIEQICRQPWLSGRIQLNEDATSIQLAKKTNILALMIWCLIITAGIIYVILKYTNETHLAVAAATILTIISATFLTLSISSNRQPSILVFDKNLQQLSSPQHQQLDIELSQLEIHLIPAWVSRHLKNNRQFCQILALYNIETKREIPIFCEPSLTLKTKAEQFAKRLDIPYQLQEKRTILAYQT</sequence>
<keyword evidence="1" id="KW-0472">Membrane</keyword>
<name>A0A8J7MDC3_9BACT</name>
<evidence type="ECO:0000313" key="2">
    <source>
        <dbReference type="EMBL" id="MBK1791327.1"/>
    </source>
</evidence>
<evidence type="ECO:0000313" key="3">
    <source>
        <dbReference type="Proteomes" id="UP000624703"/>
    </source>
</evidence>